<feature type="domain" description="HTH araC/xylS-type" evidence="4">
    <location>
        <begin position="201"/>
        <end position="299"/>
    </location>
</feature>
<organism evidence="5 6">
    <name type="scientific">Barnesiella intestinihominis YIT 11860</name>
    <dbReference type="NCBI Taxonomy" id="742726"/>
    <lineage>
        <taxon>Bacteria</taxon>
        <taxon>Pseudomonadati</taxon>
        <taxon>Bacteroidota</taxon>
        <taxon>Bacteroidia</taxon>
        <taxon>Bacteroidales</taxon>
        <taxon>Barnesiellaceae</taxon>
        <taxon>Barnesiella</taxon>
    </lineage>
</organism>
<evidence type="ECO:0000313" key="5">
    <source>
        <dbReference type="EMBL" id="EJZ62866.1"/>
    </source>
</evidence>
<keyword evidence="2" id="KW-0238">DNA-binding</keyword>
<dbReference type="PANTHER" id="PTHR43280">
    <property type="entry name" value="ARAC-FAMILY TRANSCRIPTIONAL REGULATOR"/>
    <property type="match status" value="1"/>
</dbReference>
<dbReference type="HOGENOM" id="CLU_000445_88_3_10"/>
<dbReference type="Gene3D" id="1.10.10.60">
    <property type="entry name" value="Homeodomain-like"/>
    <property type="match status" value="2"/>
</dbReference>
<reference evidence="5 6" key="1">
    <citation type="submission" date="2012-08" db="EMBL/GenBank/DDBJ databases">
        <title>The Genome Sequence of Barnesiella intestinihominis YIT 11860.</title>
        <authorList>
            <consortium name="The Broad Institute Genome Sequencing Platform"/>
            <person name="Earl A."/>
            <person name="Ward D."/>
            <person name="Feldgarden M."/>
            <person name="Gevers D."/>
            <person name="Morotomi M."/>
            <person name="Walker B."/>
            <person name="Young S.K."/>
            <person name="Zeng Q."/>
            <person name="Gargeya S."/>
            <person name="Fitzgerald M."/>
            <person name="Haas B."/>
            <person name="Abouelleil A."/>
            <person name="Alvarado L."/>
            <person name="Arachchi H.M."/>
            <person name="Berlin A.M."/>
            <person name="Chapman S.B."/>
            <person name="Goldberg J."/>
            <person name="Griggs A."/>
            <person name="Gujja S."/>
            <person name="Hansen M."/>
            <person name="Howarth C."/>
            <person name="Imamovic A."/>
            <person name="Larimer J."/>
            <person name="McCowen C."/>
            <person name="Montmayeur A."/>
            <person name="Murphy C."/>
            <person name="Neiman D."/>
            <person name="Pearson M."/>
            <person name="Priest M."/>
            <person name="Roberts A."/>
            <person name="Saif S."/>
            <person name="Shea T."/>
            <person name="Sisk P."/>
            <person name="Sykes S."/>
            <person name="Wortman J."/>
            <person name="Nusbaum C."/>
            <person name="Birren B."/>
        </authorList>
    </citation>
    <scope>NUCLEOTIDE SEQUENCE [LARGE SCALE GENOMIC DNA]</scope>
    <source>
        <strain evidence="5 6">YIT 11860</strain>
    </source>
</reference>
<keyword evidence="6" id="KW-1185">Reference proteome</keyword>
<dbReference type="PROSITE" id="PS01124">
    <property type="entry name" value="HTH_ARAC_FAMILY_2"/>
    <property type="match status" value="1"/>
</dbReference>
<dbReference type="STRING" id="742726.HMPREF9448_02218"/>
<evidence type="ECO:0000259" key="4">
    <source>
        <dbReference type="PROSITE" id="PS01124"/>
    </source>
</evidence>
<keyword evidence="1" id="KW-0805">Transcription regulation</keyword>
<dbReference type="InterPro" id="IPR018060">
    <property type="entry name" value="HTH_AraC"/>
</dbReference>
<dbReference type="InterPro" id="IPR018062">
    <property type="entry name" value="HTH_AraC-typ_CS"/>
</dbReference>
<dbReference type="Proteomes" id="UP000006044">
    <property type="component" value="Unassembled WGS sequence"/>
</dbReference>
<dbReference type="AlphaFoldDB" id="K0WX63"/>
<keyword evidence="3" id="KW-0804">Transcription</keyword>
<comment type="caution">
    <text evidence="5">The sequence shown here is derived from an EMBL/GenBank/DDBJ whole genome shotgun (WGS) entry which is preliminary data.</text>
</comment>
<dbReference type="GO" id="GO:0003700">
    <property type="term" value="F:DNA-binding transcription factor activity"/>
    <property type="evidence" value="ECO:0007669"/>
    <property type="project" value="InterPro"/>
</dbReference>
<dbReference type="SMART" id="SM00342">
    <property type="entry name" value="HTH_ARAC"/>
    <property type="match status" value="1"/>
</dbReference>
<proteinExistence type="predicted"/>
<dbReference type="Pfam" id="PF12833">
    <property type="entry name" value="HTH_18"/>
    <property type="match status" value="1"/>
</dbReference>
<evidence type="ECO:0000256" key="2">
    <source>
        <dbReference type="ARBA" id="ARBA00023125"/>
    </source>
</evidence>
<evidence type="ECO:0000313" key="6">
    <source>
        <dbReference type="Proteomes" id="UP000006044"/>
    </source>
</evidence>
<sequence length="307" mass="35793">MEYVSLYPHLYGYSMNKHIITEISPLSEKDCLFIVERYKTEFTYPLHNHKEYELNFVENGAGVRRIVGDSVEEIGDYDLVLLCGDNLEHVWEQGSCQSKQIREITIQFSPDLFSNNFIDKKQFTSIRKMLDRAQKGLSFPLHAVMKVYSTIDSLLKGEPGFYQFVKFLTILYELSICDDARTLSSSSFARSKTVSDSRRVQKVEEYINLHYTEEIRLSQLAELTDMTSVSFSRFFKLRTGKSLSDYIIDIRLGHATRQLVDSTKTVAEICYECGFNNLSNFNRIFKKKKGCSPKEFREIYYKKKIFV</sequence>
<dbReference type="eggNOG" id="COG2207">
    <property type="taxonomic scope" value="Bacteria"/>
</dbReference>
<gene>
    <name evidence="5" type="ORF">HMPREF9448_02218</name>
</gene>
<dbReference type="PATRIC" id="fig|742726.3.peg.2318"/>
<dbReference type="PRINTS" id="PR00032">
    <property type="entry name" value="HTHARAC"/>
</dbReference>
<dbReference type="PANTHER" id="PTHR43280:SF27">
    <property type="entry name" value="TRANSCRIPTIONAL REGULATOR MTLR"/>
    <property type="match status" value="1"/>
</dbReference>
<dbReference type="InterPro" id="IPR020449">
    <property type="entry name" value="Tscrpt_reg_AraC-type_HTH"/>
</dbReference>
<dbReference type="PROSITE" id="PS00041">
    <property type="entry name" value="HTH_ARAC_FAMILY_1"/>
    <property type="match status" value="1"/>
</dbReference>
<accession>K0WX63</accession>
<dbReference type="SUPFAM" id="SSF46689">
    <property type="entry name" value="Homeodomain-like"/>
    <property type="match status" value="2"/>
</dbReference>
<dbReference type="InterPro" id="IPR009057">
    <property type="entry name" value="Homeodomain-like_sf"/>
</dbReference>
<evidence type="ECO:0000256" key="3">
    <source>
        <dbReference type="ARBA" id="ARBA00023163"/>
    </source>
</evidence>
<protein>
    <recommendedName>
        <fullName evidence="4">HTH araC/xylS-type domain-containing protein</fullName>
    </recommendedName>
</protein>
<name>K0WX63_9BACT</name>
<evidence type="ECO:0000256" key="1">
    <source>
        <dbReference type="ARBA" id="ARBA00023015"/>
    </source>
</evidence>
<dbReference type="EMBL" id="ADLE01000015">
    <property type="protein sequence ID" value="EJZ62866.1"/>
    <property type="molecule type" value="Genomic_DNA"/>
</dbReference>
<dbReference type="GO" id="GO:0043565">
    <property type="term" value="F:sequence-specific DNA binding"/>
    <property type="evidence" value="ECO:0007669"/>
    <property type="project" value="InterPro"/>
</dbReference>